<dbReference type="InterPro" id="IPR050561">
    <property type="entry name" value="PTP"/>
</dbReference>
<dbReference type="CDD" id="cd17660">
    <property type="entry name" value="PTP_paladin_2"/>
    <property type="match status" value="1"/>
</dbReference>
<dbReference type="SUPFAM" id="SSF52799">
    <property type="entry name" value="(Phosphotyrosine protein) phosphatases II"/>
    <property type="match status" value="2"/>
</dbReference>
<keyword evidence="8" id="KW-1185">Reference proteome</keyword>
<dbReference type="FunFam" id="3.90.190.10:FF:000100">
    <property type="entry name" value="Phosphatase domain-containing paladin 1b"/>
    <property type="match status" value="1"/>
</dbReference>
<name>A0A3Q3WZS5_MOLML</name>
<keyword evidence="4" id="KW-0449">Lipoprotein</keyword>
<evidence type="ECO:0000256" key="6">
    <source>
        <dbReference type="ARBA" id="ARBA00040012"/>
    </source>
</evidence>
<accession>A0A3Q3WZS5</accession>
<reference evidence="7" key="2">
    <citation type="submission" date="2025-09" db="UniProtKB">
        <authorList>
            <consortium name="Ensembl"/>
        </authorList>
    </citation>
    <scope>IDENTIFICATION</scope>
</reference>
<dbReference type="Ensembl" id="ENSMMOT00000018523.1">
    <property type="protein sequence ID" value="ENSMMOP00000018227.1"/>
    <property type="gene ID" value="ENSMMOG00000013808.1"/>
</dbReference>
<evidence type="ECO:0000256" key="3">
    <source>
        <dbReference type="ARBA" id="ARBA00022707"/>
    </source>
</evidence>
<dbReference type="STRING" id="94237.ENSMMOP00000018227"/>
<evidence type="ECO:0000256" key="1">
    <source>
        <dbReference type="ARBA" id="ARBA00004514"/>
    </source>
</evidence>
<reference evidence="7" key="1">
    <citation type="submission" date="2025-08" db="UniProtKB">
        <authorList>
            <consortium name="Ensembl"/>
        </authorList>
    </citation>
    <scope>IDENTIFICATION</scope>
</reference>
<protein>
    <recommendedName>
        <fullName evidence="6">Paladin</fullName>
    </recommendedName>
</protein>
<dbReference type="Pfam" id="PF14566">
    <property type="entry name" value="PTPlike_phytase"/>
    <property type="match status" value="2"/>
</dbReference>
<dbReference type="GO" id="GO:0005829">
    <property type="term" value="C:cytosol"/>
    <property type="evidence" value="ECO:0007669"/>
    <property type="project" value="UniProtKB-SubCell"/>
</dbReference>
<evidence type="ECO:0000313" key="8">
    <source>
        <dbReference type="Proteomes" id="UP000261620"/>
    </source>
</evidence>
<evidence type="ECO:0000256" key="5">
    <source>
        <dbReference type="ARBA" id="ARBA00037958"/>
    </source>
</evidence>
<sequence length="869" mass="100172">MGTTASAAPQPVSVASPLESVHVNGMADSRQSLSMSPFQTVNIHNNKAKSIITNKVAPVVITYNCRQEFQIHDDILKTNYKVGRISDSMPEHYLVRGQYFMVQDVYSKADVLNTTGSYGAPNFRQVKGSYPLYGMGQPSLNGFKQVLQRLQAQGHEVLFFCVREEPVVFLHKDDDFVPYTPRRRENLHENLHGLQKEEPVETLELTVRKELHDFAKLNENVFYVYNDIEYFKDEPQKISIRCEEDIHVTEEVYKRPMFTMPAYRLYYRLPLPVEGAPLEEDFDAFVNILRSTSLTLAHNSPRRLPALLFSCQVGVGRTNLAMILGTLVMNRLRGDSQPQPQVEEAAPPQPKPLFQVIQTLINKLPNGQQVIEEVDQAIAMCSEMHNIKEAIYENKSKLEGIGEDYQIQGSSTKDYFLKRTMQSLERYFYLIVFNAYLHEQYPLAFMSTFSQWMCCHAWLYRLLARMDLSELSAPAELVTKGARVLVADECLAPDVLSTTKEMKAVNFRRVPKMPVYGVAQPTSEAAGAVLDHLTDEKRKHSHILWVNLQEELVLEGNGQIFTPREPSYLDQHISIPSPEPQLIEKLEMSLKEEILRAQKWLEVTLEQEKQMKMFKSCLTAREIFNQHISSHQGLIYKRIPLPDCSAPREEEFDKLLEAMKSALAEDSHSAFVFNCSNGKGRTTTAMVVAILSLWHFNGFPEFADDEIVSVPDAKYTKGEFEVVMQLVRLLPDGHRMKREVDMALDCVSETMTPMHYHLREIIISTYRQIKSGKTEKESQQLMLRSLQYLERYIYLILYNTYLHLEKKNSWQRSFALWMEQVAARAGVYDILNQLGFSEFDNPRDTPLARLRYRWQQHNVRSLPFRGEFI</sequence>
<evidence type="ECO:0000313" key="7">
    <source>
        <dbReference type="Ensembl" id="ENSMMOP00000018227.1"/>
    </source>
</evidence>
<evidence type="ECO:0000256" key="4">
    <source>
        <dbReference type="ARBA" id="ARBA00023288"/>
    </source>
</evidence>
<dbReference type="PANTHER" id="PTHR23339">
    <property type="entry name" value="TYROSINE SPECIFIC PROTEIN PHOSPHATASE AND DUAL SPECIFICITY PROTEIN PHOSPHATASE"/>
    <property type="match status" value="1"/>
</dbReference>
<proteinExistence type="inferred from homology"/>
<evidence type="ECO:0000256" key="2">
    <source>
        <dbReference type="ARBA" id="ARBA00022490"/>
    </source>
</evidence>
<dbReference type="Gene3D" id="3.90.190.10">
    <property type="entry name" value="Protein tyrosine phosphatase superfamily"/>
    <property type="match status" value="3"/>
</dbReference>
<dbReference type="Proteomes" id="UP000261620">
    <property type="component" value="Unplaced"/>
</dbReference>
<keyword evidence="3" id="KW-0519">Myristate</keyword>
<dbReference type="AlphaFoldDB" id="A0A3Q3WZS5"/>
<dbReference type="InterPro" id="IPR029021">
    <property type="entry name" value="Prot-tyrosine_phosphatase-like"/>
</dbReference>
<comment type="similarity">
    <text evidence="5">Belongs to the paladin family.</text>
</comment>
<organism evidence="7 8">
    <name type="scientific">Mola mola</name>
    <name type="common">Ocean sunfish</name>
    <name type="synonym">Tetraodon mola</name>
    <dbReference type="NCBI Taxonomy" id="94237"/>
    <lineage>
        <taxon>Eukaryota</taxon>
        <taxon>Metazoa</taxon>
        <taxon>Chordata</taxon>
        <taxon>Craniata</taxon>
        <taxon>Vertebrata</taxon>
        <taxon>Euteleostomi</taxon>
        <taxon>Actinopterygii</taxon>
        <taxon>Neopterygii</taxon>
        <taxon>Teleostei</taxon>
        <taxon>Neoteleostei</taxon>
        <taxon>Acanthomorphata</taxon>
        <taxon>Eupercaria</taxon>
        <taxon>Tetraodontiformes</taxon>
        <taxon>Molidae</taxon>
        <taxon>Mola</taxon>
    </lineage>
</organism>
<keyword evidence="2" id="KW-0963">Cytoplasm</keyword>
<dbReference type="SMART" id="SM01301">
    <property type="entry name" value="PTPlike_phytase"/>
    <property type="match status" value="2"/>
</dbReference>
<dbReference type="OMA" id="WLCTHPE"/>
<comment type="subcellular location">
    <subcellularLocation>
        <location evidence="1">Cytoplasm</location>
        <location evidence="1">Cytosol</location>
    </subcellularLocation>
</comment>